<dbReference type="SUPFAM" id="SSF52540">
    <property type="entry name" value="P-loop containing nucleoside triphosphate hydrolases"/>
    <property type="match status" value="1"/>
</dbReference>
<evidence type="ECO:0000313" key="3">
    <source>
        <dbReference type="EMBL" id="CAB4613644.1"/>
    </source>
</evidence>
<gene>
    <name evidence="3" type="ORF">UFOPK1855_00562</name>
</gene>
<dbReference type="InterPro" id="IPR001482">
    <property type="entry name" value="T2SS/T4SS_dom"/>
</dbReference>
<evidence type="ECO:0000259" key="2">
    <source>
        <dbReference type="Pfam" id="PF00437"/>
    </source>
</evidence>
<proteinExistence type="inferred from homology"/>
<dbReference type="EMBL" id="CAEZUW010000076">
    <property type="protein sequence ID" value="CAB4613644.1"/>
    <property type="molecule type" value="Genomic_DNA"/>
</dbReference>
<dbReference type="InterPro" id="IPR050921">
    <property type="entry name" value="T4SS_GSP_E_ATPase"/>
</dbReference>
<dbReference type="Pfam" id="PF00437">
    <property type="entry name" value="T2SSE"/>
    <property type="match status" value="1"/>
</dbReference>
<dbReference type="PANTHER" id="PTHR30486:SF6">
    <property type="entry name" value="TYPE IV PILUS RETRACTATION ATPASE PILT"/>
    <property type="match status" value="1"/>
</dbReference>
<sequence>MASGLTAGKLWHFHFMQFASALQNLKDDANITDIVINGVRSVLVRSAGRWFSTESIFSEASELQDFAIDLAESANQALNFKDPFASFVAGDWRISAVLSFGICSETNITFRRVAGVEGASSPDQLFSDQRSGDLLAKIKHHMDARQSVLIAGAAGSGKTTLLRALLRRYPAERIITIEDVAELNLGLPNSVGLLSREPNAEGVGAVTLSSLLSHALRMSPDRIALGEVRSVELVAMLDALNTGHSGAGATIHANSLEDVASRIEALGLRAGLPLPVIARLAESALGLVVFVSAIGGYKIEAVGVPRATSSGLQVIPLG</sequence>
<dbReference type="Gene3D" id="3.30.450.370">
    <property type="match status" value="1"/>
</dbReference>
<organism evidence="3">
    <name type="scientific">freshwater metagenome</name>
    <dbReference type="NCBI Taxonomy" id="449393"/>
    <lineage>
        <taxon>unclassified sequences</taxon>
        <taxon>metagenomes</taxon>
        <taxon>ecological metagenomes</taxon>
    </lineage>
</organism>
<dbReference type="PANTHER" id="PTHR30486">
    <property type="entry name" value="TWITCHING MOTILITY PROTEIN PILT"/>
    <property type="match status" value="1"/>
</dbReference>
<dbReference type="Gene3D" id="3.40.50.300">
    <property type="entry name" value="P-loop containing nucleotide triphosphate hydrolases"/>
    <property type="match status" value="1"/>
</dbReference>
<dbReference type="AlphaFoldDB" id="A0A6J6HRE7"/>
<evidence type="ECO:0000256" key="1">
    <source>
        <dbReference type="ARBA" id="ARBA00006611"/>
    </source>
</evidence>
<protein>
    <submittedName>
        <fullName evidence="3">Unannotated protein</fullName>
    </submittedName>
</protein>
<reference evidence="3" key="1">
    <citation type="submission" date="2020-05" db="EMBL/GenBank/DDBJ databases">
        <authorList>
            <person name="Chiriac C."/>
            <person name="Salcher M."/>
            <person name="Ghai R."/>
            <person name="Kavagutti S V."/>
        </authorList>
    </citation>
    <scope>NUCLEOTIDE SEQUENCE</scope>
</reference>
<feature type="domain" description="Bacterial type II secretion system protein E" evidence="2">
    <location>
        <begin position="107"/>
        <end position="279"/>
    </location>
</feature>
<dbReference type="GO" id="GO:0016887">
    <property type="term" value="F:ATP hydrolysis activity"/>
    <property type="evidence" value="ECO:0007669"/>
    <property type="project" value="InterPro"/>
</dbReference>
<dbReference type="InterPro" id="IPR027417">
    <property type="entry name" value="P-loop_NTPase"/>
</dbReference>
<comment type="similarity">
    <text evidence="1">Belongs to the GSP E family.</text>
</comment>
<name>A0A6J6HRE7_9ZZZZ</name>
<accession>A0A6J6HRE7</accession>
<dbReference type="CDD" id="cd01130">
    <property type="entry name" value="VirB11-like_ATPase"/>
    <property type="match status" value="1"/>
</dbReference>